<dbReference type="EMBL" id="JBHSXI010000011">
    <property type="protein sequence ID" value="MFC6889406.1"/>
    <property type="molecule type" value="Genomic_DNA"/>
</dbReference>
<dbReference type="InterPro" id="IPR015422">
    <property type="entry name" value="PyrdxlP-dep_Trfase_small"/>
</dbReference>
<dbReference type="InterPro" id="IPR000653">
    <property type="entry name" value="DegT/StrS_aminotransferase"/>
</dbReference>
<dbReference type="SUPFAM" id="SSF53383">
    <property type="entry name" value="PLP-dependent transferases"/>
    <property type="match status" value="1"/>
</dbReference>
<dbReference type="Gene3D" id="3.40.640.10">
    <property type="entry name" value="Type I PLP-dependent aspartate aminotransferase-like (Major domain)"/>
    <property type="match status" value="1"/>
</dbReference>
<organism evidence="3 4">
    <name type="scientific">Halorubrum trueperi</name>
    <dbReference type="NCBI Taxonomy" id="2004704"/>
    <lineage>
        <taxon>Archaea</taxon>
        <taxon>Methanobacteriati</taxon>
        <taxon>Methanobacteriota</taxon>
        <taxon>Stenosarchaea group</taxon>
        <taxon>Halobacteria</taxon>
        <taxon>Halobacteriales</taxon>
        <taxon>Haloferacaceae</taxon>
        <taxon>Halorubrum</taxon>
    </lineage>
</organism>
<dbReference type="AlphaFoldDB" id="A0ABD5UR57"/>
<feature type="compositionally biased region" description="Low complexity" evidence="2">
    <location>
        <begin position="36"/>
        <end position="55"/>
    </location>
</feature>
<dbReference type="PANTHER" id="PTHR30244:SF34">
    <property type="entry name" value="DTDP-4-AMINO-4,6-DIDEOXYGALACTOSE TRANSAMINASE"/>
    <property type="match status" value="1"/>
</dbReference>
<evidence type="ECO:0000256" key="1">
    <source>
        <dbReference type="RuleBase" id="RU004508"/>
    </source>
</evidence>
<comment type="caution">
    <text evidence="3">The sequence shown here is derived from an EMBL/GenBank/DDBJ whole genome shotgun (WGS) entry which is preliminary data.</text>
</comment>
<dbReference type="Proteomes" id="UP001596333">
    <property type="component" value="Unassembled WGS sequence"/>
</dbReference>
<dbReference type="RefSeq" id="WP_379768184.1">
    <property type="nucleotide sequence ID" value="NZ_JBHSXI010000011.1"/>
</dbReference>
<evidence type="ECO:0000313" key="3">
    <source>
        <dbReference type="EMBL" id="MFC6889406.1"/>
    </source>
</evidence>
<evidence type="ECO:0000313" key="4">
    <source>
        <dbReference type="Proteomes" id="UP001596333"/>
    </source>
</evidence>
<dbReference type="InterPro" id="IPR015421">
    <property type="entry name" value="PyrdxlP-dep_Trfase_major"/>
</dbReference>
<accession>A0ABD5UR57</accession>
<name>A0ABD5UR57_9EURY</name>
<protein>
    <submittedName>
        <fullName evidence="3">DegT/DnrJ/EryC1/StrS family aminotransferase</fullName>
    </submittedName>
</protein>
<gene>
    <name evidence="3" type="ORF">ACFQEY_10325</name>
</gene>
<comment type="similarity">
    <text evidence="1">Belongs to the DegT/DnrJ/EryC1 family.</text>
</comment>
<dbReference type="InterPro" id="IPR015424">
    <property type="entry name" value="PyrdxlP-dep_Trfase"/>
</dbReference>
<dbReference type="CDD" id="cd00616">
    <property type="entry name" value="AHBA_syn"/>
    <property type="match status" value="1"/>
</dbReference>
<dbReference type="GO" id="GO:0008483">
    <property type="term" value="F:transaminase activity"/>
    <property type="evidence" value="ECO:0007669"/>
    <property type="project" value="UniProtKB-KW"/>
</dbReference>
<feature type="region of interest" description="Disordered" evidence="2">
    <location>
        <begin position="1"/>
        <end position="56"/>
    </location>
</feature>
<evidence type="ECO:0000256" key="2">
    <source>
        <dbReference type="SAM" id="MobiDB-lite"/>
    </source>
</evidence>
<proteinExistence type="inferred from homology"/>
<reference evidence="3 4" key="1">
    <citation type="journal article" date="2019" name="Int. J. Syst. Evol. Microbiol.">
        <title>The Global Catalogue of Microorganisms (GCM) 10K type strain sequencing project: providing services to taxonomists for standard genome sequencing and annotation.</title>
        <authorList>
            <consortium name="The Broad Institute Genomics Platform"/>
            <consortium name="The Broad Institute Genome Sequencing Center for Infectious Disease"/>
            <person name="Wu L."/>
            <person name="Ma J."/>
        </authorList>
    </citation>
    <scope>NUCLEOTIDE SEQUENCE [LARGE SCALE GENOMIC DNA]</scope>
    <source>
        <strain evidence="3 4">Y73</strain>
    </source>
</reference>
<dbReference type="Pfam" id="PF01041">
    <property type="entry name" value="DegT_DnrJ_EryC1"/>
    <property type="match status" value="1"/>
</dbReference>
<sequence>MTDSSDPTEPIAEATESAADSPGTTAGTTEMAADVSETAADVSETAADSSDSTAAPKETTVDFTRIGVDGDTVADVVSVLEGGRYVKGPVLERFEDRFAERAGVDHAVGVSSGTAALLLALRAGGVEAGDDVFVPGHTFFATASPVLALGAEPRFVDVDPDTYTMDPDALAEAVDGAANPAAVIPVHIYGGMADMGAIRGIADEHDLFVLEDACQAHFASRDGETAGAAGDVGAFSFYPSKNMTVAGDGGMVTTDDADLAERMREFRNHGRGDDGVHASLGLNYRLDETSAAVGLGQLAKVDRWNENRNLAAGRYTERLAGISEVRTPTEPENGHHVYHLYVIEVPERDALREHLAERGIETGIHYDTALHEHPAIAERVGDVDLPRSERLVDRIVSLPMHPAISESDVEYVARTIAEFYR</sequence>
<keyword evidence="3" id="KW-0808">Transferase</keyword>
<keyword evidence="4" id="KW-1185">Reference proteome</keyword>
<dbReference type="Gene3D" id="3.90.1150.10">
    <property type="entry name" value="Aspartate Aminotransferase, domain 1"/>
    <property type="match status" value="1"/>
</dbReference>
<dbReference type="PIRSF" id="PIRSF000390">
    <property type="entry name" value="PLP_StrS"/>
    <property type="match status" value="1"/>
</dbReference>
<keyword evidence="3" id="KW-0032">Aminotransferase</keyword>
<dbReference type="PANTHER" id="PTHR30244">
    <property type="entry name" value="TRANSAMINASE"/>
    <property type="match status" value="1"/>
</dbReference>
<keyword evidence="1" id="KW-0663">Pyridoxal phosphate</keyword>